<sequence length="115" mass="12312">MVWPPAAESNPVTDTAAWVYLLACRDGSLYCGWTTDLDRRLAAHSAGRGARYTRSRLPVRLAFASPMPDSSAARREEARIKRLPRAAKLALLDSSAVRPGQAAGVEANQSASTSA</sequence>
<dbReference type="CDD" id="cd10456">
    <property type="entry name" value="GIY-YIG_UPF0213"/>
    <property type="match status" value="1"/>
</dbReference>
<dbReference type="InterPro" id="IPR050190">
    <property type="entry name" value="UPF0213_domain"/>
</dbReference>
<evidence type="ECO:0000259" key="2">
    <source>
        <dbReference type="PROSITE" id="PS50164"/>
    </source>
</evidence>
<dbReference type="PANTHER" id="PTHR34477">
    <property type="entry name" value="UPF0213 PROTEIN YHBQ"/>
    <property type="match status" value="1"/>
</dbReference>
<dbReference type="InterPro" id="IPR035901">
    <property type="entry name" value="GIY-YIG_endonuc_sf"/>
</dbReference>
<dbReference type="InterPro" id="IPR000305">
    <property type="entry name" value="GIY-YIG_endonuc"/>
</dbReference>
<dbReference type="SUPFAM" id="SSF82771">
    <property type="entry name" value="GIY-YIG endonuclease"/>
    <property type="match status" value="1"/>
</dbReference>
<reference evidence="3" key="1">
    <citation type="submission" date="2020-02" db="EMBL/GenBank/DDBJ databases">
        <authorList>
            <person name="Meier V. D."/>
        </authorList>
    </citation>
    <scope>NUCLEOTIDE SEQUENCE</scope>
    <source>
        <strain evidence="3">AVDCRST_MAG69</strain>
    </source>
</reference>
<dbReference type="AlphaFoldDB" id="A0A6J4SBC4"/>
<evidence type="ECO:0000313" key="3">
    <source>
        <dbReference type="EMBL" id="CAA9494807.1"/>
    </source>
</evidence>
<organism evidence="3">
    <name type="scientific">uncultured Solirubrobacteraceae bacterium</name>
    <dbReference type="NCBI Taxonomy" id="1162706"/>
    <lineage>
        <taxon>Bacteria</taxon>
        <taxon>Bacillati</taxon>
        <taxon>Actinomycetota</taxon>
        <taxon>Thermoleophilia</taxon>
        <taxon>Solirubrobacterales</taxon>
        <taxon>Solirubrobacteraceae</taxon>
        <taxon>environmental samples</taxon>
    </lineage>
</organism>
<dbReference type="PROSITE" id="PS50164">
    <property type="entry name" value="GIY_YIG"/>
    <property type="match status" value="1"/>
</dbReference>
<feature type="domain" description="GIY-YIG" evidence="2">
    <location>
        <begin position="15"/>
        <end position="90"/>
    </location>
</feature>
<name>A0A6J4SBC4_9ACTN</name>
<accession>A0A6J4SBC4</accession>
<dbReference type="Pfam" id="PF01541">
    <property type="entry name" value="GIY-YIG"/>
    <property type="match status" value="1"/>
</dbReference>
<evidence type="ECO:0000256" key="1">
    <source>
        <dbReference type="ARBA" id="ARBA00007435"/>
    </source>
</evidence>
<proteinExistence type="inferred from homology"/>
<protein>
    <recommendedName>
        <fullName evidence="2">GIY-YIG domain-containing protein</fullName>
    </recommendedName>
</protein>
<dbReference type="PANTHER" id="PTHR34477:SF1">
    <property type="entry name" value="UPF0213 PROTEIN YHBQ"/>
    <property type="match status" value="1"/>
</dbReference>
<comment type="similarity">
    <text evidence="1">Belongs to the UPF0213 family.</text>
</comment>
<gene>
    <name evidence="3" type="ORF">AVDCRST_MAG69-1549</name>
</gene>
<dbReference type="Gene3D" id="3.40.1440.10">
    <property type="entry name" value="GIY-YIG endonuclease"/>
    <property type="match status" value="1"/>
</dbReference>
<dbReference type="EMBL" id="CADCVP010000166">
    <property type="protein sequence ID" value="CAA9494807.1"/>
    <property type="molecule type" value="Genomic_DNA"/>
</dbReference>